<dbReference type="NCBIfam" id="TIGR01730">
    <property type="entry name" value="RND_mfp"/>
    <property type="match status" value="1"/>
</dbReference>
<dbReference type="InterPro" id="IPR058627">
    <property type="entry name" value="MdtA-like_C"/>
</dbReference>
<dbReference type="Gene3D" id="2.40.420.20">
    <property type="match status" value="1"/>
</dbReference>
<dbReference type="STRING" id="105559.Nwat_1286"/>
<dbReference type="GO" id="GO:0005886">
    <property type="term" value="C:plasma membrane"/>
    <property type="evidence" value="ECO:0007669"/>
    <property type="project" value="UniProtKB-SubCell"/>
</dbReference>
<comment type="subcellular location">
    <subcellularLocation>
        <location evidence="1">Cell inner membrane</location>
        <topology evidence="1">Lipid-anchor</topology>
    </subcellularLocation>
</comment>
<comment type="similarity">
    <text evidence="2">Belongs to the membrane fusion protein (MFP) (TC 8.A.1) family.</text>
</comment>
<proteinExistence type="inferred from homology"/>
<evidence type="ECO:0000259" key="6">
    <source>
        <dbReference type="Pfam" id="PF25954"/>
    </source>
</evidence>
<dbReference type="InterPro" id="IPR058624">
    <property type="entry name" value="MdtA-like_HH"/>
</dbReference>
<dbReference type="PANTHER" id="PTHR30158:SF10">
    <property type="entry name" value="CATION EFFLUX PUMP"/>
    <property type="match status" value="1"/>
</dbReference>
<dbReference type="PANTHER" id="PTHR30158">
    <property type="entry name" value="ACRA/E-RELATED COMPONENT OF DRUG EFFLUX TRANSPORTER"/>
    <property type="match status" value="1"/>
</dbReference>
<dbReference type="KEGG" id="nwa:Nwat_1286"/>
<gene>
    <name evidence="8" type="ordered locus">Nwat_1286</name>
</gene>
<dbReference type="InterPro" id="IPR058625">
    <property type="entry name" value="MdtA-like_BSH"/>
</dbReference>
<evidence type="ECO:0000313" key="8">
    <source>
        <dbReference type="EMBL" id="ADJ28212.1"/>
    </source>
</evidence>
<evidence type="ECO:0000313" key="9">
    <source>
        <dbReference type="Proteomes" id="UP000000393"/>
    </source>
</evidence>
<dbReference type="OrthoDB" id="9800613at2"/>
<dbReference type="Gene3D" id="2.40.30.170">
    <property type="match status" value="1"/>
</dbReference>
<dbReference type="Proteomes" id="UP000000393">
    <property type="component" value="Chromosome"/>
</dbReference>
<keyword evidence="3" id="KW-0175">Coiled coil</keyword>
<dbReference type="EMBL" id="CP002086">
    <property type="protein sequence ID" value="ADJ28212.1"/>
    <property type="molecule type" value="Genomic_DNA"/>
</dbReference>
<dbReference type="eggNOG" id="COG0845">
    <property type="taxonomic scope" value="Bacteria"/>
</dbReference>
<feature type="domain" description="Multidrug resistance protein MdtA-like C-terminal permuted SH3" evidence="7">
    <location>
        <begin position="307"/>
        <end position="365"/>
    </location>
</feature>
<dbReference type="SUPFAM" id="SSF111369">
    <property type="entry name" value="HlyD-like secretion proteins"/>
    <property type="match status" value="1"/>
</dbReference>
<evidence type="ECO:0000259" key="5">
    <source>
        <dbReference type="Pfam" id="PF25917"/>
    </source>
</evidence>
<dbReference type="InterPro" id="IPR058792">
    <property type="entry name" value="Beta-barrel_RND_2"/>
</dbReference>
<dbReference type="InterPro" id="IPR006143">
    <property type="entry name" value="RND_pump_MFP"/>
</dbReference>
<dbReference type="Gene3D" id="2.40.50.100">
    <property type="match status" value="1"/>
</dbReference>
<feature type="domain" description="Multidrug resistance protein MdtA-like alpha-helical hairpin" evidence="4">
    <location>
        <begin position="101"/>
        <end position="170"/>
    </location>
</feature>
<dbReference type="AlphaFoldDB" id="D8K5N5"/>
<dbReference type="FunFam" id="2.40.420.20:FF:000001">
    <property type="entry name" value="Efflux RND transporter periplasmic adaptor subunit"/>
    <property type="match status" value="1"/>
</dbReference>
<dbReference type="Pfam" id="PF25876">
    <property type="entry name" value="HH_MFP_RND"/>
    <property type="match status" value="1"/>
</dbReference>
<sequence length="407" mass="44499">MIKSFSCVGVAAALLLGLNGCNDPNPQLSEPPPPEVTVAHPIQREIVEWDHYTGRTEAAKTVEIRARVSGYLDKIAFEPGKIVEKGDLLFVIDQRPYQAVLAQARAGLKRAQAQLTLAVTELERAEQLVGRKLIAREEYDQRLAERQVAQAEVMEMQAAVESARLDLNFTEIRAPIGGRISRQLVDGGNLIIGGGEGNATLLAILVSIDPIYVYIDADERAVLKYRRLHQEGSRVSARYARIPAQMGLATDKDFPFHGIIDYVAPRANPSTGTVRARIVIPNPDDQLSGGFFARVRIPGSGRYRATLITDRAVSQDQGQKFVYVVNDENKVAYRRVELGPIVGGLRIVRAGLEPEERIIIKGVQRAREGIEVIPQLAPMIAPSEASTQTGAKPVIFETGQESSPGQG</sequence>
<dbReference type="HOGENOM" id="CLU_018816_2_1_6"/>
<dbReference type="Gene3D" id="1.10.287.470">
    <property type="entry name" value="Helix hairpin bin"/>
    <property type="match status" value="1"/>
</dbReference>
<keyword evidence="9" id="KW-1185">Reference proteome</keyword>
<evidence type="ECO:0000256" key="1">
    <source>
        <dbReference type="ARBA" id="ARBA00004519"/>
    </source>
</evidence>
<feature type="domain" description="CusB-like beta-barrel" evidence="6">
    <location>
        <begin position="244"/>
        <end position="298"/>
    </location>
</feature>
<dbReference type="GO" id="GO:0046677">
    <property type="term" value="P:response to antibiotic"/>
    <property type="evidence" value="ECO:0007669"/>
    <property type="project" value="TreeGrafter"/>
</dbReference>
<evidence type="ECO:0000259" key="7">
    <source>
        <dbReference type="Pfam" id="PF25967"/>
    </source>
</evidence>
<dbReference type="Pfam" id="PF25954">
    <property type="entry name" value="Beta-barrel_RND_2"/>
    <property type="match status" value="1"/>
</dbReference>
<protein>
    <submittedName>
        <fullName evidence="8">Efflux transporter, RND family, MFP subunit</fullName>
    </submittedName>
</protein>
<reference evidence="8 9" key="1">
    <citation type="submission" date="2010-06" db="EMBL/GenBank/DDBJ databases">
        <title>Complete sequence of chromosome of Nitrosococcus watsoni C-113.</title>
        <authorList>
            <consortium name="US DOE Joint Genome Institute"/>
            <person name="Lucas S."/>
            <person name="Copeland A."/>
            <person name="Lapidus A."/>
            <person name="Cheng J.-F."/>
            <person name="Bruce D."/>
            <person name="Goodwin L."/>
            <person name="Pitluck S."/>
            <person name="Malfatti S.A."/>
            <person name="Chain P.S.G."/>
            <person name="Land M."/>
            <person name="Hauser L."/>
            <person name="Kyrpides N."/>
            <person name="Ivanova N."/>
            <person name="Cambell M.A."/>
            <person name="Heidelberg J.F."/>
            <person name="Klotz M.G."/>
            <person name="Woyke T."/>
        </authorList>
    </citation>
    <scope>NUCLEOTIDE SEQUENCE [LARGE SCALE GENOMIC DNA]</scope>
    <source>
        <strain evidence="8 9">C-113</strain>
    </source>
</reference>
<name>D8K5N5_NITWC</name>
<evidence type="ECO:0000256" key="3">
    <source>
        <dbReference type="SAM" id="Coils"/>
    </source>
</evidence>
<dbReference type="Pfam" id="PF25917">
    <property type="entry name" value="BSH_RND"/>
    <property type="match status" value="1"/>
</dbReference>
<dbReference type="GO" id="GO:0022857">
    <property type="term" value="F:transmembrane transporter activity"/>
    <property type="evidence" value="ECO:0007669"/>
    <property type="project" value="InterPro"/>
</dbReference>
<dbReference type="Pfam" id="PF25967">
    <property type="entry name" value="RND-MFP_C"/>
    <property type="match status" value="1"/>
</dbReference>
<accession>D8K5N5</accession>
<feature type="coiled-coil region" evidence="3">
    <location>
        <begin position="108"/>
        <end position="166"/>
    </location>
</feature>
<dbReference type="RefSeq" id="WP_013220308.1">
    <property type="nucleotide sequence ID" value="NC_014315.1"/>
</dbReference>
<evidence type="ECO:0000256" key="2">
    <source>
        <dbReference type="ARBA" id="ARBA00009477"/>
    </source>
</evidence>
<organism evidence="8 9">
    <name type="scientific">Nitrosococcus watsoni (strain C-113)</name>
    <dbReference type="NCBI Taxonomy" id="105559"/>
    <lineage>
        <taxon>Bacteria</taxon>
        <taxon>Pseudomonadati</taxon>
        <taxon>Pseudomonadota</taxon>
        <taxon>Gammaproteobacteria</taxon>
        <taxon>Chromatiales</taxon>
        <taxon>Chromatiaceae</taxon>
        <taxon>Nitrosococcus</taxon>
    </lineage>
</organism>
<feature type="domain" description="Multidrug resistance protein MdtA-like barrel-sandwich hybrid" evidence="5">
    <location>
        <begin position="61"/>
        <end position="195"/>
    </location>
</feature>
<evidence type="ECO:0000259" key="4">
    <source>
        <dbReference type="Pfam" id="PF25876"/>
    </source>
</evidence>